<accession>A0ABX0H841</accession>
<comment type="caution">
    <text evidence="1">The sequence shown here is derived from an EMBL/GenBank/DDBJ whole genome shotgun (WGS) entry which is preliminary data.</text>
</comment>
<evidence type="ECO:0000313" key="1">
    <source>
        <dbReference type="EMBL" id="NHE57819.1"/>
    </source>
</evidence>
<keyword evidence="2" id="KW-1185">Reference proteome</keyword>
<organism evidence="1 2">
    <name type="scientific">Cyclobacterium plantarum</name>
    <dbReference type="NCBI Taxonomy" id="2716263"/>
    <lineage>
        <taxon>Bacteria</taxon>
        <taxon>Pseudomonadati</taxon>
        <taxon>Bacteroidota</taxon>
        <taxon>Cytophagia</taxon>
        <taxon>Cytophagales</taxon>
        <taxon>Cyclobacteriaceae</taxon>
        <taxon>Cyclobacterium</taxon>
    </lineage>
</organism>
<dbReference type="Proteomes" id="UP000649799">
    <property type="component" value="Unassembled WGS sequence"/>
</dbReference>
<reference evidence="1 2" key="1">
    <citation type="submission" date="2020-03" db="EMBL/GenBank/DDBJ databases">
        <title>Cyclobacterium plantarum sp. nov., a marine bacterium isolated from a coastal-marine wetland.</title>
        <authorList>
            <person name="Sanchez-Porro C."/>
            <person name="Ventosa A."/>
            <person name="Amoozegar M."/>
        </authorList>
    </citation>
    <scope>NUCLEOTIDE SEQUENCE [LARGE SCALE GENOMIC DNA]</scope>
    <source>
        <strain evidence="1 2">GBPx2</strain>
    </source>
</reference>
<evidence type="ECO:0000313" key="2">
    <source>
        <dbReference type="Proteomes" id="UP000649799"/>
    </source>
</evidence>
<protein>
    <submittedName>
        <fullName evidence="1">Uncharacterized protein</fullName>
    </submittedName>
</protein>
<gene>
    <name evidence="1" type="ORF">G9Q97_13475</name>
</gene>
<name>A0ABX0H841_9BACT</name>
<dbReference type="RefSeq" id="WP_166147653.1">
    <property type="nucleotide sequence ID" value="NZ_JAANYN010000005.1"/>
</dbReference>
<sequence>MNKNKKHFRLPRKVKKSLKGNLWLYPADERGNSLMAMPTKSQEDYLALKNGIVRNLIDPKGAKARKKAYREKMDKETLVSDEELKRYVDDIIREDLQASSYRILVAAKNHPKAITAYYNFVNAYQMFEKGEESYGNICCLAIDRAKDLMKKKRK</sequence>
<proteinExistence type="predicted"/>
<dbReference type="EMBL" id="JAANYN010000005">
    <property type="protein sequence ID" value="NHE57819.1"/>
    <property type="molecule type" value="Genomic_DNA"/>
</dbReference>